<dbReference type="Pfam" id="PF13041">
    <property type="entry name" value="PPR_2"/>
    <property type="match status" value="2"/>
</dbReference>
<dbReference type="STRING" id="2880.D7FZB2"/>
<evidence type="ECO:0000256" key="5">
    <source>
        <dbReference type="PROSITE-ProRule" id="PRU00322"/>
    </source>
</evidence>
<feature type="compositionally biased region" description="Acidic residues" evidence="7">
    <location>
        <begin position="221"/>
        <end position="230"/>
    </location>
</feature>
<dbReference type="InterPro" id="IPR011990">
    <property type="entry name" value="TPR-like_helical_dom_sf"/>
</dbReference>
<name>D7FZB2_ECTSI</name>
<evidence type="ECO:0000256" key="4">
    <source>
        <dbReference type="ARBA" id="ARBA00022833"/>
    </source>
</evidence>
<feature type="repeat" description="PPR" evidence="6">
    <location>
        <begin position="594"/>
        <end position="628"/>
    </location>
</feature>
<feature type="compositionally biased region" description="Pro residues" evidence="7">
    <location>
        <begin position="93"/>
        <end position="102"/>
    </location>
</feature>
<dbReference type="InterPro" id="IPR002885">
    <property type="entry name" value="PPR_rpt"/>
</dbReference>
<feature type="domain" description="RanBP2-type" evidence="8">
    <location>
        <begin position="143"/>
        <end position="172"/>
    </location>
</feature>
<feature type="compositionally biased region" description="Low complexity" evidence="7">
    <location>
        <begin position="23"/>
        <end position="58"/>
    </location>
</feature>
<evidence type="ECO:0000256" key="7">
    <source>
        <dbReference type="SAM" id="MobiDB-lite"/>
    </source>
</evidence>
<dbReference type="EMBL" id="FN649743">
    <property type="protein sequence ID" value="CBJ32729.1"/>
    <property type="molecule type" value="Genomic_DNA"/>
</dbReference>
<dbReference type="PROSITE" id="PS51375">
    <property type="entry name" value="PPR"/>
    <property type="match status" value="6"/>
</dbReference>
<feature type="region of interest" description="Disordered" evidence="7">
    <location>
        <begin position="18"/>
        <end position="142"/>
    </location>
</feature>
<feature type="region of interest" description="Disordered" evidence="7">
    <location>
        <begin position="221"/>
        <end position="253"/>
    </location>
</feature>
<dbReference type="InterPro" id="IPR001876">
    <property type="entry name" value="Znf_RanBP2"/>
</dbReference>
<keyword evidence="2" id="KW-0677">Repeat</keyword>
<keyword evidence="4" id="KW-0862">Zinc</keyword>
<feature type="repeat" description="PPR" evidence="6">
    <location>
        <begin position="738"/>
        <end position="772"/>
    </location>
</feature>
<feature type="repeat" description="PPR" evidence="6">
    <location>
        <begin position="523"/>
        <end position="557"/>
    </location>
</feature>
<dbReference type="Proteomes" id="UP000002630">
    <property type="component" value="Linkage Group LG18"/>
</dbReference>
<dbReference type="GO" id="GO:0008270">
    <property type="term" value="F:zinc ion binding"/>
    <property type="evidence" value="ECO:0007669"/>
    <property type="project" value="UniProtKB-KW"/>
</dbReference>
<feature type="repeat" description="PPR" evidence="6">
    <location>
        <begin position="666"/>
        <end position="700"/>
    </location>
</feature>
<protein>
    <recommendedName>
        <fullName evidence="8">RanBP2-type domain-containing protein</fullName>
    </recommendedName>
</protein>
<keyword evidence="1" id="KW-0479">Metal-binding</keyword>
<sequence length="832" mass="88707">MAFVTPSAWFETAVPYRGVLQQPLSPATSTATTSRRSRRPSSLIASASASATCPAAPAELRKERTSGARRVAGARAPPPPPVAAGDLAKKQQQPPPARPPPRTNQRRPPTAGTGQQAHPTPTPRPRARRAAGIRKASVTNGPKLGGWRCPACGAQLYRQQEECSLCQTPRPVAGAAGDDGGYVKRPGGKRHTRADVRSREFTNKIRGMPAGDWRGVVRELEEEERLEEADSQLQQRQGGGGGGGGDDEAAKSLGAPSVHGYHAVMQRLEECGRWREAAAVLRRMHRKLGPRAGDVPTLSAACLHKAMSACFAAEQWGTCSDLLEEARGWATEASYRSFKLAIEACVRGGRWERGLSVLMERTSEKTDRKWEVLPFNRVMQACVDAGRWQEAVALLDHMKDEVGAEPDLVTYGIAINAYGNAGEWRRALGVLKESLPEMRTGGGASCENACLCFAYAIRACKHAGEFDEALGVLDRDVPATGVVPNALVLHEALTACGVGGRWQQALELLPRALAVADGKPSSCLRSYTAAIKACGRAGQWEDALALFRRGQRDGLQPDEVCYAEVMSACAGGGCADETLGLLREMPAAAGLRPTVPCYNAAIVACGAGGDWRRSVELLEEMPTVGLAPGVSTCNMAINALRRGGQCQRILDLLERMSTAPGLPAPDATSYNTAITACESAGRFEEAVGLFRAMERIGVAPDVVGYTATIQALGRCGRWEEALALLGEVRSRATAAEPNVRTYVAAVHAAGHAGQWERAVSVFRLMLADSLVPTDRAWSAVISACEAAAGVPGRGDDERVRAVMALLVRAREETGVDRPDDGGGHTPDSERKE</sequence>
<keyword evidence="3 5" id="KW-0863">Zinc-finger</keyword>
<accession>D7FZB2</accession>
<evidence type="ECO:0000256" key="1">
    <source>
        <dbReference type="ARBA" id="ARBA00022723"/>
    </source>
</evidence>
<dbReference type="InParanoid" id="D7FZB2"/>
<dbReference type="OrthoDB" id="185373at2759"/>
<evidence type="ECO:0000256" key="2">
    <source>
        <dbReference type="ARBA" id="ARBA00022737"/>
    </source>
</evidence>
<dbReference type="AlphaFoldDB" id="D7FZB2"/>
<feature type="repeat" description="PPR" evidence="6">
    <location>
        <begin position="371"/>
        <end position="401"/>
    </location>
</feature>
<proteinExistence type="predicted"/>
<dbReference type="PROSITE" id="PS50199">
    <property type="entry name" value="ZF_RANBP2_2"/>
    <property type="match status" value="1"/>
</dbReference>
<feature type="region of interest" description="Disordered" evidence="7">
    <location>
        <begin position="811"/>
        <end position="832"/>
    </location>
</feature>
<evidence type="ECO:0000256" key="3">
    <source>
        <dbReference type="ARBA" id="ARBA00022771"/>
    </source>
</evidence>
<evidence type="ECO:0000313" key="10">
    <source>
        <dbReference type="Proteomes" id="UP000002630"/>
    </source>
</evidence>
<dbReference type="PANTHER" id="PTHR47447:SF17">
    <property type="entry name" value="OS12G0638900 PROTEIN"/>
    <property type="match status" value="1"/>
</dbReference>
<dbReference type="EMBL" id="FN648556">
    <property type="protein sequence ID" value="CBJ32729.1"/>
    <property type="molecule type" value="Genomic_DNA"/>
</dbReference>
<dbReference type="Gene3D" id="1.25.40.10">
    <property type="entry name" value="Tetratricopeptide repeat domain"/>
    <property type="match status" value="4"/>
</dbReference>
<evidence type="ECO:0000256" key="6">
    <source>
        <dbReference type="PROSITE-ProRule" id="PRU00708"/>
    </source>
</evidence>
<reference evidence="9 10" key="1">
    <citation type="journal article" date="2010" name="Nature">
        <title>The Ectocarpus genome and the independent evolution of multicellularity in brown algae.</title>
        <authorList>
            <person name="Cock J.M."/>
            <person name="Sterck L."/>
            <person name="Rouze P."/>
            <person name="Scornet D."/>
            <person name="Allen A.E."/>
            <person name="Amoutzias G."/>
            <person name="Anthouard V."/>
            <person name="Artiguenave F."/>
            <person name="Aury J.M."/>
            <person name="Badger J.H."/>
            <person name="Beszteri B."/>
            <person name="Billiau K."/>
            <person name="Bonnet E."/>
            <person name="Bothwell J.H."/>
            <person name="Bowler C."/>
            <person name="Boyen C."/>
            <person name="Brownlee C."/>
            <person name="Carrano C.J."/>
            <person name="Charrier B."/>
            <person name="Cho G.Y."/>
            <person name="Coelho S.M."/>
            <person name="Collen J."/>
            <person name="Corre E."/>
            <person name="Da Silva C."/>
            <person name="Delage L."/>
            <person name="Delaroque N."/>
            <person name="Dittami S.M."/>
            <person name="Doulbeau S."/>
            <person name="Elias M."/>
            <person name="Farnham G."/>
            <person name="Gachon C.M."/>
            <person name="Gschloessl B."/>
            <person name="Heesch S."/>
            <person name="Jabbari K."/>
            <person name="Jubin C."/>
            <person name="Kawai H."/>
            <person name="Kimura K."/>
            <person name="Kloareg B."/>
            <person name="Kupper F.C."/>
            <person name="Lang D."/>
            <person name="Le Bail A."/>
            <person name="Leblanc C."/>
            <person name="Lerouge P."/>
            <person name="Lohr M."/>
            <person name="Lopez P.J."/>
            <person name="Martens C."/>
            <person name="Maumus F."/>
            <person name="Michel G."/>
            <person name="Miranda-Saavedra D."/>
            <person name="Morales J."/>
            <person name="Moreau H."/>
            <person name="Motomura T."/>
            <person name="Nagasato C."/>
            <person name="Napoli C.A."/>
            <person name="Nelson D.R."/>
            <person name="Nyvall-Collen P."/>
            <person name="Peters A.F."/>
            <person name="Pommier C."/>
            <person name="Potin P."/>
            <person name="Poulain J."/>
            <person name="Quesneville H."/>
            <person name="Read B."/>
            <person name="Rensing S.A."/>
            <person name="Ritter A."/>
            <person name="Rousvoal S."/>
            <person name="Samanta M."/>
            <person name="Samson G."/>
            <person name="Schroeder D.C."/>
            <person name="Segurens B."/>
            <person name="Strittmatter M."/>
            <person name="Tonon T."/>
            <person name="Tregear J.W."/>
            <person name="Valentin K."/>
            <person name="von Dassow P."/>
            <person name="Yamagishi T."/>
            <person name="Van de Peer Y."/>
            <person name="Wincker P."/>
        </authorList>
    </citation>
    <scope>NUCLEOTIDE SEQUENCE [LARGE SCALE GENOMIC DNA]</scope>
    <source>
        <strain evidence="10">Ec32 / CCAP1310/4</strain>
    </source>
</reference>
<gene>
    <name evidence="9" type="ORF">Esi_0362_0002</name>
</gene>
<evidence type="ECO:0000259" key="8">
    <source>
        <dbReference type="PROSITE" id="PS50199"/>
    </source>
</evidence>
<dbReference type="Pfam" id="PF01535">
    <property type="entry name" value="PPR"/>
    <property type="match status" value="3"/>
</dbReference>
<feature type="repeat" description="PPR" evidence="6">
    <location>
        <begin position="701"/>
        <end position="735"/>
    </location>
</feature>
<dbReference type="PANTHER" id="PTHR47447">
    <property type="entry name" value="OS03G0856100 PROTEIN"/>
    <property type="match status" value="1"/>
</dbReference>
<dbReference type="eggNOG" id="KOG4197">
    <property type="taxonomic scope" value="Eukaryota"/>
</dbReference>
<keyword evidence="10" id="KW-1185">Reference proteome</keyword>
<dbReference type="NCBIfam" id="TIGR00756">
    <property type="entry name" value="PPR"/>
    <property type="match status" value="4"/>
</dbReference>
<evidence type="ECO:0000313" key="9">
    <source>
        <dbReference type="EMBL" id="CBJ32729.1"/>
    </source>
</evidence>
<organism evidence="9 10">
    <name type="scientific">Ectocarpus siliculosus</name>
    <name type="common">Brown alga</name>
    <name type="synonym">Conferva siliculosa</name>
    <dbReference type="NCBI Taxonomy" id="2880"/>
    <lineage>
        <taxon>Eukaryota</taxon>
        <taxon>Sar</taxon>
        <taxon>Stramenopiles</taxon>
        <taxon>Ochrophyta</taxon>
        <taxon>PX clade</taxon>
        <taxon>Phaeophyceae</taxon>
        <taxon>Ectocarpales</taxon>
        <taxon>Ectocarpaceae</taxon>
        <taxon>Ectocarpus</taxon>
    </lineage>
</organism>